<evidence type="ECO:0000256" key="14">
    <source>
        <dbReference type="ARBA" id="ARBA00034528"/>
    </source>
</evidence>
<dbReference type="GO" id="GO:0050661">
    <property type="term" value="F:NADP binding"/>
    <property type="evidence" value="ECO:0007669"/>
    <property type="project" value="InterPro"/>
</dbReference>
<evidence type="ECO:0000256" key="1">
    <source>
        <dbReference type="ARBA" id="ARBA00001974"/>
    </source>
</evidence>
<comment type="similarity">
    <text evidence="3">Belongs to the FMO family.</text>
</comment>
<evidence type="ECO:0000256" key="9">
    <source>
        <dbReference type="ARBA" id="ARBA00022989"/>
    </source>
</evidence>
<evidence type="ECO:0000256" key="17">
    <source>
        <dbReference type="ARBA" id="ARBA00034561"/>
    </source>
</evidence>
<comment type="catalytic activity">
    <reaction evidence="20">
        <text>hypotaurine + NADPH + O2 + H(+) = taurine + NADP(+) + H2O</text>
        <dbReference type="Rhea" id="RHEA:69819"/>
        <dbReference type="ChEBI" id="CHEBI:15377"/>
        <dbReference type="ChEBI" id="CHEBI:15378"/>
        <dbReference type="ChEBI" id="CHEBI:15379"/>
        <dbReference type="ChEBI" id="CHEBI:57783"/>
        <dbReference type="ChEBI" id="CHEBI:57853"/>
        <dbReference type="ChEBI" id="CHEBI:58349"/>
        <dbReference type="ChEBI" id="CHEBI:507393"/>
        <dbReference type="EC" id="1.14.13.8"/>
    </reaction>
    <physiologicalReaction direction="left-to-right" evidence="20">
        <dbReference type="Rhea" id="RHEA:69820"/>
    </physiologicalReaction>
</comment>
<evidence type="ECO:0000256" key="10">
    <source>
        <dbReference type="ARBA" id="ARBA00023002"/>
    </source>
</evidence>
<evidence type="ECO:0000256" key="13">
    <source>
        <dbReference type="ARBA" id="ARBA00029725"/>
    </source>
</evidence>
<evidence type="ECO:0000256" key="7">
    <source>
        <dbReference type="ARBA" id="ARBA00022827"/>
    </source>
</evidence>
<comment type="catalytic activity">
    <reaction evidence="22">
        <text>N,N-dimethylaniline + NADPH + O2 + H(+) = N,N-dimethylaniline N-oxide + NADP(+) + H2O</text>
        <dbReference type="Rhea" id="RHEA:24468"/>
        <dbReference type="ChEBI" id="CHEBI:15377"/>
        <dbReference type="ChEBI" id="CHEBI:15378"/>
        <dbReference type="ChEBI" id="CHEBI:15379"/>
        <dbReference type="ChEBI" id="CHEBI:16269"/>
        <dbReference type="ChEBI" id="CHEBI:17735"/>
        <dbReference type="ChEBI" id="CHEBI:57783"/>
        <dbReference type="ChEBI" id="CHEBI:58349"/>
        <dbReference type="EC" id="1.14.13.8"/>
    </reaction>
    <physiologicalReaction direction="left-to-right" evidence="22">
        <dbReference type="Rhea" id="RHEA:24469"/>
    </physiologicalReaction>
</comment>
<evidence type="ECO:0000256" key="21">
    <source>
        <dbReference type="ARBA" id="ARBA00048088"/>
    </source>
</evidence>
<gene>
    <name evidence="23" type="ORF">PFISCL1PPCAC_22</name>
</gene>
<keyword evidence="7" id="KW-0274">FAD</keyword>
<dbReference type="InterPro" id="IPR000960">
    <property type="entry name" value="Flavin_mOase"/>
</dbReference>
<dbReference type="GO" id="GO:0050660">
    <property type="term" value="F:flavin adenine dinucleotide binding"/>
    <property type="evidence" value="ECO:0007669"/>
    <property type="project" value="InterPro"/>
</dbReference>
<keyword evidence="9" id="KW-1133">Transmembrane helix</keyword>
<evidence type="ECO:0000256" key="12">
    <source>
        <dbReference type="ARBA" id="ARBA00023136"/>
    </source>
</evidence>
<protein>
    <recommendedName>
        <fullName evidence="15">Flavin-containing monooxygenase 1</fullName>
        <ecNumber evidence="14">1.14.13.148</ecNumber>
    </recommendedName>
    <alternativeName>
        <fullName evidence="17">Dimethylaniline monooxygenase [N-oxide-forming] 1</fullName>
    </alternativeName>
    <alternativeName>
        <fullName evidence="13">Dimethylaniline oxidase 1</fullName>
    </alternativeName>
    <alternativeName>
        <fullName evidence="16">Trimethylamine monooxygenase</fullName>
    </alternativeName>
</protein>
<dbReference type="Pfam" id="PF00743">
    <property type="entry name" value="FMO-like"/>
    <property type="match status" value="1"/>
</dbReference>
<keyword evidence="8" id="KW-0521">NADP</keyword>
<dbReference type="PRINTS" id="PR00370">
    <property type="entry name" value="FMOXYGENASE"/>
</dbReference>
<dbReference type="InterPro" id="IPR020946">
    <property type="entry name" value="Flavin_mOase-like"/>
</dbReference>
<keyword evidence="24" id="KW-1185">Reference proteome</keyword>
<evidence type="ECO:0000256" key="11">
    <source>
        <dbReference type="ARBA" id="ARBA00023033"/>
    </source>
</evidence>
<evidence type="ECO:0000256" key="4">
    <source>
        <dbReference type="ARBA" id="ARBA00022630"/>
    </source>
</evidence>
<evidence type="ECO:0000256" key="18">
    <source>
        <dbReference type="ARBA" id="ARBA00045957"/>
    </source>
</evidence>
<dbReference type="AlphaFoldDB" id="A0AAV5UR56"/>
<evidence type="ECO:0000256" key="2">
    <source>
        <dbReference type="ARBA" id="ARBA00004389"/>
    </source>
</evidence>
<evidence type="ECO:0000256" key="19">
    <source>
        <dbReference type="ARBA" id="ARBA00047338"/>
    </source>
</evidence>
<evidence type="ECO:0000256" key="16">
    <source>
        <dbReference type="ARBA" id="ARBA00034554"/>
    </source>
</evidence>
<dbReference type="EC" id="1.14.13.148" evidence="14"/>
<evidence type="ECO:0000256" key="22">
    <source>
        <dbReference type="ARBA" id="ARBA00049443"/>
    </source>
</evidence>
<dbReference type="InterPro" id="IPR036188">
    <property type="entry name" value="FAD/NAD-bd_sf"/>
</dbReference>
<sequence length="225" mass="25431">MRVCVVGAGVSGLPSIKACLEEGLEVVCYEKTADLGGLWNYRPDDPTVGGTVMATTVVNTSKEMMAYSDFLPDEKIPNFMHHSLLLKYIRDYADTFDLLKHVRFNTAVRMITKEADGWRVELENGEVEVFDRLMLCTGHHELPQYPQIREMDRFKGRVMHAHEYRDYKGFEGKDVFLLGIGNSALDIAVDLAKVAKSVTISTRRGSWIFNRVSQGGMPYDILLMT</sequence>
<comment type="function">
    <text evidence="18">Broad spectrum monooxygenase that catalyzes the oxygenation of a wide variety of nitrogen- and sulfur-containing compounds including xenobiotics. Catalyzes the S-oxygenation of hypotaurine to produce taurine, an organic osmolyte involved in cell volume regulation as well as a variety of cytoprotective and developmental processes. In vitro, catalyzes the N-oxygenation of trimethylamine (TMA) to produce trimethylamine N-oxide (TMAO) and could therefore participate to the detoxification of this compound that is generated by the action of gut microbiota from dietary precursors such as choline, choline containing compounds, betaine or L-carnitine.</text>
</comment>
<keyword evidence="12" id="KW-0472">Membrane</keyword>
<dbReference type="FunFam" id="3.50.50.60:FF:000159">
    <property type="entry name" value="Dimethylaniline monooxygenase [N-oxide-forming]"/>
    <property type="match status" value="1"/>
</dbReference>
<keyword evidence="4" id="KW-0285">Flavoprotein</keyword>
<comment type="cofactor">
    <cofactor evidence="1">
        <name>FAD</name>
        <dbReference type="ChEBI" id="CHEBI:57692"/>
    </cofactor>
</comment>
<name>A0AAV5UR56_9BILA</name>
<evidence type="ECO:0000256" key="8">
    <source>
        <dbReference type="ARBA" id="ARBA00022857"/>
    </source>
</evidence>
<dbReference type="Gene3D" id="3.50.50.60">
    <property type="entry name" value="FAD/NAD(P)-binding domain"/>
    <property type="match status" value="1"/>
</dbReference>
<comment type="caution">
    <text evidence="23">The sequence shown here is derived from an EMBL/GenBank/DDBJ whole genome shotgun (WGS) entry which is preliminary data.</text>
</comment>
<reference evidence="23" key="1">
    <citation type="submission" date="2023-10" db="EMBL/GenBank/DDBJ databases">
        <title>Genome assembly of Pristionchus species.</title>
        <authorList>
            <person name="Yoshida K."/>
            <person name="Sommer R.J."/>
        </authorList>
    </citation>
    <scope>NUCLEOTIDE SEQUENCE</scope>
    <source>
        <strain evidence="23">RS5133</strain>
    </source>
</reference>
<proteinExistence type="inferred from homology"/>
<keyword evidence="11" id="KW-0503">Monooxygenase</keyword>
<dbReference type="GO" id="GO:0004499">
    <property type="term" value="F:N,N-dimethylaniline monooxygenase activity"/>
    <property type="evidence" value="ECO:0007669"/>
    <property type="project" value="InterPro"/>
</dbReference>
<evidence type="ECO:0000256" key="3">
    <source>
        <dbReference type="ARBA" id="ARBA00009183"/>
    </source>
</evidence>
<keyword evidence="10" id="KW-0560">Oxidoreductase</keyword>
<evidence type="ECO:0000313" key="24">
    <source>
        <dbReference type="Proteomes" id="UP001432322"/>
    </source>
</evidence>
<dbReference type="GO" id="GO:0005789">
    <property type="term" value="C:endoplasmic reticulum membrane"/>
    <property type="evidence" value="ECO:0007669"/>
    <property type="project" value="UniProtKB-SubCell"/>
</dbReference>
<comment type="catalytic activity">
    <reaction evidence="19">
        <text>hypotaurine + NADH + O2 + H(+) = taurine + NAD(+) + H2O</text>
        <dbReference type="Rhea" id="RHEA:74111"/>
        <dbReference type="ChEBI" id="CHEBI:15377"/>
        <dbReference type="ChEBI" id="CHEBI:15378"/>
        <dbReference type="ChEBI" id="CHEBI:15379"/>
        <dbReference type="ChEBI" id="CHEBI:57540"/>
        <dbReference type="ChEBI" id="CHEBI:57853"/>
        <dbReference type="ChEBI" id="CHEBI:57945"/>
        <dbReference type="ChEBI" id="CHEBI:507393"/>
        <dbReference type="EC" id="1.14.13.8"/>
    </reaction>
    <physiologicalReaction direction="left-to-right" evidence="19">
        <dbReference type="Rhea" id="RHEA:74112"/>
    </physiologicalReaction>
</comment>
<evidence type="ECO:0000313" key="23">
    <source>
        <dbReference type="EMBL" id="GMT08725.1"/>
    </source>
</evidence>
<accession>A0AAV5UR56</accession>
<evidence type="ECO:0000256" key="15">
    <source>
        <dbReference type="ARBA" id="ARBA00034536"/>
    </source>
</evidence>
<keyword evidence="6" id="KW-0256">Endoplasmic reticulum</keyword>
<feature type="non-terminal residue" evidence="23">
    <location>
        <position position="225"/>
    </location>
</feature>
<evidence type="ECO:0000256" key="20">
    <source>
        <dbReference type="ARBA" id="ARBA00048041"/>
    </source>
</evidence>
<dbReference type="InterPro" id="IPR050346">
    <property type="entry name" value="FMO-like"/>
</dbReference>
<evidence type="ECO:0000256" key="6">
    <source>
        <dbReference type="ARBA" id="ARBA00022824"/>
    </source>
</evidence>
<dbReference type="GO" id="GO:0034899">
    <property type="term" value="F:trimethylamine monooxygenase activity"/>
    <property type="evidence" value="ECO:0007669"/>
    <property type="project" value="UniProtKB-EC"/>
</dbReference>
<dbReference type="PANTHER" id="PTHR23023">
    <property type="entry name" value="DIMETHYLANILINE MONOOXYGENASE"/>
    <property type="match status" value="1"/>
</dbReference>
<dbReference type="EMBL" id="BTSY01000001">
    <property type="protein sequence ID" value="GMT08725.1"/>
    <property type="molecule type" value="Genomic_DNA"/>
</dbReference>
<comment type="catalytic activity">
    <reaction evidence="21">
        <text>trimethylamine + NADPH + O2 = trimethylamine N-oxide + NADP(+) + H2O</text>
        <dbReference type="Rhea" id="RHEA:31979"/>
        <dbReference type="ChEBI" id="CHEBI:15377"/>
        <dbReference type="ChEBI" id="CHEBI:15379"/>
        <dbReference type="ChEBI" id="CHEBI:15724"/>
        <dbReference type="ChEBI" id="CHEBI:57783"/>
        <dbReference type="ChEBI" id="CHEBI:58349"/>
        <dbReference type="ChEBI" id="CHEBI:58389"/>
        <dbReference type="EC" id="1.14.13.148"/>
    </reaction>
    <physiologicalReaction direction="left-to-right" evidence="21">
        <dbReference type="Rhea" id="RHEA:31980"/>
    </physiologicalReaction>
</comment>
<dbReference type="Proteomes" id="UP001432322">
    <property type="component" value="Unassembled WGS sequence"/>
</dbReference>
<comment type="subcellular location">
    <subcellularLocation>
        <location evidence="2">Endoplasmic reticulum membrane</location>
        <topology evidence="2">Single-pass membrane protein</topology>
    </subcellularLocation>
</comment>
<evidence type="ECO:0000256" key="5">
    <source>
        <dbReference type="ARBA" id="ARBA00022692"/>
    </source>
</evidence>
<keyword evidence="5" id="KW-0812">Transmembrane</keyword>
<dbReference type="SUPFAM" id="SSF51905">
    <property type="entry name" value="FAD/NAD(P)-binding domain"/>
    <property type="match status" value="1"/>
</dbReference>
<organism evidence="23 24">
    <name type="scientific">Pristionchus fissidentatus</name>
    <dbReference type="NCBI Taxonomy" id="1538716"/>
    <lineage>
        <taxon>Eukaryota</taxon>
        <taxon>Metazoa</taxon>
        <taxon>Ecdysozoa</taxon>
        <taxon>Nematoda</taxon>
        <taxon>Chromadorea</taxon>
        <taxon>Rhabditida</taxon>
        <taxon>Rhabditina</taxon>
        <taxon>Diplogasteromorpha</taxon>
        <taxon>Diplogasteroidea</taxon>
        <taxon>Neodiplogasteridae</taxon>
        <taxon>Pristionchus</taxon>
    </lineage>
</organism>